<sequence length="913" mass="102610">MKSDVCKEKVNEFVCGKQIVPMLSNSCGYFDPTHKGSYLGCFKDTKAKRVLTSFEFNFADNTPTKCIRNCLLAGYSYGGVEFERECFCGEDSDVKNKDTLVELPKENCLKYRCPQDKELSCGGFEAIAIYSTGLATIKKENPVYVDLDSPNHHLTTTTSFGLKTEIKILFLLQLNGRNDRQVKRMLKAVYSPKHYYVVHVDKRQSYMHQKMKKLETILPNLVVSSKKWSTIWGGTSLLEMYLTLVGDQIDKDWDYVINMSESDFLVMGMDELEAQLIENNGKSFLSSHGSNAGNFIKKQAFYYKFMECEDRMWRVNERNVFPDNMFIDGGSDWIVIHKSLMKYALSNEVLPVELRNLFESVLLPLESFFHTLVYNSKFCTEVKSKNLRLTYWNRKQGCRCAKLKKIVDWCGCSPLVYREKDIPIIKLEKVKSKATYFSRKFDDILDIRAIHFAEKQAIRNRKHIERIILDRHQSYNSSWVNLFDRECDGKESMLLERWVSSLLEFDNNCNLESINSISGYKGNAEAKVLLVVELVAKCREGSNKLELLVEYLQDAERQPNVLNTGFKLSNIEFGLNLDYKEEIFRDFLNLLKPTGTPFFLLDWMLMEGKNAKTSPQIYVEWYDGKGALIVSQEVHAYDSIFSKQHTFLELELYPHSYPGIWQIIIKNKKEGSVLGKASFPVFNENNETSVHTDGSRCTCGETCSCDCGCKTKGTRCTCEEACSCNCGCKTNGSRCTCGPSCSCSCGCMTKGTKCICEEACSCDCGCKTKGTRCTCGETCSCSCGCMTKETKCICGEACSCSCECMTKGTRCTCGESCSCSCGCKTDGSRCTCGPSCSCSCGCMTKGTRCTCGETCSCDCGCKTDGSRCICEEACSCNCGYVKPMDQNALVAALARLADPVVSADQTVNAEYRL</sequence>
<proteinExistence type="predicted"/>
<dbReference type="Proteomes" id="UP000095286">
    <property type="component" value="Unplaced"/>
</dbReference>
<organism evidence="1 2">
    <name type="scientific">Rhabditophanes sp. KR3021</name>
    <dbReference type="NCBI Taxonomy" id="114890"/>
    <lineage>
        <taxon>Eukaryota</taxon>
        <taxon>Metazoa</taxon>
        <taxon>Ecdysozoa</taxon>
        <taxon>Nematoda</taxon>
        <taxon>Chromadorea</taxon>
        <taxon>Rhabditida</taxon>
        <taxon>Tylenchina</taxon>
        <taxon>Panagrolaimomorpha</taxon>
        <taxon>Strongyloidoidea</taxon>
        <taxon>Alloionematidae</taxon>
        <taxon>Rhabditophanes</taxon>
    </lineage>
</organism>
<evidence type="ECO:0000313" key="2">
    <source>
        <dbReference type="WBParaSite" id="RSKR_0000295600.1"/>
    </source>
</evidence>
<evidence type="ECO:0000313" key="1">
    <source>
        <dbReference type="Proteomes" id="UP000095286"/>
    </source>
</evidence>
<dbReference type="WBParaSite" id="RSKR_0000295600.1">
    <property type="protein sequence ID" value="RSKR_0000295600.1"/>
    <property type="gene ID" value="RSKR_0000295600"/>
</dbReference>
<accession>A0AC35TP77</accession>
<protein>
    <submittedName>
        <fullName evidence="2">Protein xylosyltransferase</fullName>
    </submittedName>
</protein>
<name>A0AC35TP77_9BILA</name>
<reference evidence="2" key="1">
    <citation type="submission" date="2016-11" db="UniProtKB">
        <authorList>
            <consortium name="WormBaseParasite"/>
        </authorList>
    </citation>
    <scope>IDENTIFICATION</scope>
    <source>
        <strain evidence="2">KR3021</strain>
    </source>
</reference>